<comment type="subcellular location">
    <subcellularLocation>
        <location evidence="1">Cell membrane</location>
        <topology evidence="1">Multi-pass membrane protein</topology>
    </subcellularLocation>
</comment>
<dbReference type="InterPro" id="IPR052192">
    <property type="entry name" value="Insect_Ionotropic_Sensory_Rcpt"/>
</dbReference>
<evidence type="ECO:0000256" key="6">
    <source>
        <dbReference type="ARBA" id="ARBA00022989"/>
    </source>
</evidence>
<comment type="caution">
    <text evidence="16">The sequence shown here is derived from an EMBL/GenBank/DDBJ whole genome shotgun (WGS) entry which is preliminary data.</text>
</comment>
<name>A0A8J5K1L2_HOMAM</name>
<dbReference type="Pfam" id="PF00060">
    <property type="entry name" value="Lig_chan"/>
    <property type="match status" value="1"/>
</dbReference>
<feature type="transmembrane region" description="Helical" evidence="13">
    <location>
        <begin position="349"/>
        <end position="370"/>
    </location>
</feature>
<dbReference type="Proteomes" id="UP000747542">
    <property type="component" value="Unassembled WGS sequence"/>
</dbReference>
<evidence type="ECO:0000256" key="12">
    <source>
        <dbReference type="ARBA" id="ARBA00023303"/>
    </source>
</evidence>
<keyword evidence="5 13" id="KW-0812">Transmembrane</keyword>
<evidence type="ECO:0000256" key="7">
    <source>
        <dbReference type="ARBA" id="ARBA00023065"/>
    </source>
</evidence>
<feature type="domain" description="Ionotropic glutamate receptor C-terminal" evidence="14">
    <location>
        <begin position="283"/>
        <end position="386"/>
    </location>
</feature>
<dbReference type="GO" id="GO:0015276">
    <property type="term" value="F:ligand-gated monoatomic ion channel activity"/>
    <property type="evidence" value="ECO:0007669"/>
    <property type="project" value="InterPro"/>
</dbReference>
<evidence type="ECO:0000256" key="11">
    <source>
        <dbReference type="ARBA" id="ARBA00023286"/>
    </source>
</evidence>
<dbReference type="InterPro" id="IPR019594">
    <property type="entry name" value="Glu/Gly-bd"/>
</dbReference>
<evidence type="ECO:0000259" key="15">
    <source>
        <dbReference type="Pfam" id="PF10613"/>
    </source>
</evidence>
<proteinExistence type="inferred from homology"/>
<dbReference type="Gene3D" id="1.10.287.70">
    <property type="match status" value="1"/>
</dbReference>
<keyword evidence="10" id="KW-0325">Glycoprotein</keyword>
<evidence type="ECO:0000256" key="5">
    <source>
        <dbReference type="ARBA" id="ARBA00022692"/>
    </source>
</evidence>
<feature type="domain" description="Ionotropic glutamate receptor L-glutamate and glycine-binding" evidence="15">
    <location>
        <begin position="175"/>
        <end position="267"/>
    </location>
</feature>
<keyword evidence="11" id="KW-1071">Ligand-gated ion channel</keyword>
<keyword evidence="4" id="KW-1003">Cell membrane</keyword>
<feature type="transmembrane region" description="Helical" evidence="13">
    <location>
        <begin position="70"/>
        <end position="92"/>
    </location>
</feature>
<dbReference type="PANTHER" id="PTHR42643:SF24">
    <property type="entry name" value="IONOTROPIC RECEPTOR 60A"/>
    <property type="match status" value="1"/>
</dbReference>
<comment type="similarity">
    <text evidence="2">Belongs to the glutamate-gated ion channel (TC 1.A.10.1) family.</text>
</comment>
<evidence type="ECO:0000256" key="1">
    <source>
        <dbReference type="ARBA" id="ARBA00004651"/>
    </source>
</evidence>
<evidence type="ECO:0000259" key="14">
    <source>
        <dbReference type="Pfam" id="PF00060"/>
    </source>
</evidence>
<evidence type="ECO:0000313" key="16">
    <source>
        <dbReference type="EMBL" id="KAG7168405.1"/>
    </source>
</evidence>
<sequence length="455" mass="52032">MVKPLCDEASSLLFLNDGSFPAKQFLHDFLLTHTTAPVQLADMTTWLSDEQTPSDYYQNNHNTEFSLTMIVFYNASLVGMLLASLPYGHLLVEANTGRHLSLVQTQVLKDARLRYTLTTYLPFKPGTDRFCVQTLNPLEAMTRQHLVQDRFPSFHGHVLHLASWTDNFPVMFFDDFTTNTTVAGLGLIILTEIGSIMNFTYTVQYNPPDYHWGDFINGTWMGMAGQLVRREKDLIINTFSVLYERMAVMDFSVVIFSDSFSAVLKMPKPEARWAAVVYPFTEKMWVALVISLALITLFFHLFITNSPTSVYTHRADVLSTMVWLMRSIVKQGFSSIPNISGCRPFLICWWLATLVLSTSYVSNLIAFITVPGQPNKIRTLKELVESHHPLYIADYGSFIPSYMATSNDPLYLKMSQKLNYLLEYSDIIDQVYQSEAAFLEGTNYIEFLNIPFEYY</sequence>
<keyword evidence="7" id="KW-0406">Ion transport</keyword>
<dbReference type="SUPFAM" id="SSF53850">
    <property type="entry name" value="Periplasmic binding protein-like II"/>
    <property type="match status" value="1"/>
</dbReference>
<dbReference type="Gene3D" id="3.40.190.10">
    <property type="entry name" value="Periplasmic binding protein-like II"/>
    <property type="match status" value="1"/>
</dbReference>
<evidence type="ECO:0000313" key="17">
    <source>
        <dbReference type="Proteomes" id="UP000747542"/>
    </source>
</evidence>
<feature type="non-terminal residue" evidence="16">
    <location>
        <position position="1"/>
    </location>
</feature>
<dbReference type="GO" id="GO:0050906">
    <property type="term" value="P:detection of stimulus involved in sensory perception"/>
    <property type="evidence" value="ECO:0007669"/>
    <property type="project" value="UniProtKB-ARBA"/>
</dbReference>
<keyword evidence="3" id="KW-0813">Transport</keyword>
<dbReference type="EMBL" id="JAHLQT010020073">
    <property type="protein sequence ID" value="KAG7168405.1"/>
    <property type="molecule type" value="Genomic_DNA"/>
</dbReference>
<keyword evidence="9 16" id="KW-0675">Receptor</keyword>
<dbReference type="AlphaFoldDB" id="A0A8J5K1L2"/>
<keyword evidence="12" id="KW-0407">Ion channel</keyword>
<evidence type="ECO:0000256" key="13">
    <source>
        <dbReference type="SAM" id="Phobius"/>
    </source>
</evidence>
<accession>A0A8J5K1L2</accession>
<evidence type="ECO:0000256" key="9">
    <source>
        <dbReference type="ARBA" id="ARBA00023170"/>
    </source>
</evidence>
<keyword evidence="8 13" id="KW-0472">Membrane</keyword>
<dbReference type="PANTHER" id="PTHR42643">
    <property type="entry name" value="IONOTROPIC RECEPTOR 20A-RELATED"/>
    <property type="match status" value="1"/>
</dbReference>
<dbReference type="InterPro" id="IPR001320">
    <property type="entry name" value="Iontro_rcpt_C"/>
</dbReference>
<keyword evidence="17" id="KW-1185">Reference proteome</keyword>
<evidence type="ECO:0000256" key="10">
    <source>
        <dbReference type="ARBA" id="ARBA00023180"/>
    </source>
</evidence>
<evidence type="ECO:0000256" key="3">
    <source>
        <dbReference type="ARBA" id="ARBA00022448"/>
    </source>
</evidence>
<gene>
    <name evidence="16" type="primary">Grid1-L1</name>
    <name evidence="16" type="ORF">Hamer_G002439</name>
</gene>
<dbReference type="GO" id="GO:0005886">
    <property type="term" value="C:plasma membrane"/>
    <property type="evidence" value="ECO:0007669"/>
    <property type="project" value="UniProtKB-SubCell"/>
</dbReference>
<evidence type="ECO:0000256" key="8">
    <source>
        <dbReference type="ARBA" id="ARBA00023136"/>
    </source>
</evidence>
<feature type="transmembrane region" description="Helical" evidence="13">
    <location>
        <begin position="247"/>
        <end position="264"/>
    </location>
</feature>
<dbReference type="Pfam" id="PF10613">
    <property type="entry name" value="Lig_chan-Glu_bd"/>
    <property type="match status" value="1"/>
</dbReference>
<protein>
    <submittedName>
        <fullName evidence="16">Glutamate receptor ionotropic, delta-1-like 1</fullName>
    </submittedName>
</protein>
<organism evidence="16 17">
    <name type="scientific">Homarus americanus</name>
    <name type="common">American lobster</name>
    <dbReference type="NCBI Taxonomy" id="6706"/>
    <lineage>
        <taxon>Eukaryota</taxon>
        <taxon>Metazoa</taxon>
        <taxon>Ecdysozoa</taxon>
        <taxon>Arthropoda</taxon>
        <taxon>Crustacea</taxon>
        <taxon>Multicrustacea</taxon>
        <taxon>Malacostraca</taxon>
        <taxon>Eumalacostraca</taxon>
        <taxon>Eucarida</taxon>
        <taxon>Decapoda</taxon>
        <taxon>Pleocyemata</taxon>
        <taxon>Astacidea</taxon>
        <taxon>Nephropoidea</taxon>
        <taxon>Nephropidae</taxon>
        <taxon>Homarus</taxon>
    </lineage>
</organism>
<evidence type="ECO:0000256" key="2">
    <source>
        <dbReference type="ARBA" id="ARBA00008685"/>
    </source>
</evidence>
<reference evidence="16" key="1">
    <citation type="journal article" date="2021" name="Sci. Adv.">
        <title>The American lobster genome reveals insights on longevity, neural, and immune adaptations.</title>
        <authorList>
            <person name="Polinski J.M."/>
            <person name="Zimin A.V."/>
            <person name="Clark K.F."/>
            <person name="Kohn A.B."/>
            <person name="Sadowski N."/>
            <person name="Timp W."/>
            <person name="Ptitsyn A."/>
            <person name="Khanna P."/>
            <person name="Romanova D.Y."/>
            <person name="Williams P."/>
            <person name="Greenwood S.J."/>
            <person name="Moroz L.L."/>
            <person name="Walt D.R."/>
            <person name="Bodnar A.G."/>
        </authorList>
    </citation>
    <scope>NUCLEOTIDE SEQUENCE</scope>
    <source>
        <strain evidence="16">GMGI-L3</strain>
    </source>
</reference>
<evidence type="ECO:0000256" key="4">
    <source>
        <dbReference type="ARBA" id="ARBA00022475"/>
    </source>
</evidence>
<feature type="transmembrane region" description="Helical" evidence="13">
    <location>
        <begin position="284"/>
        <end position="303"/>
    </location>
</feature>
<keyword evidence="6 13" id="KW-1133">Transmembrane helix</keyword>